<organism evidence="1 2">
    <name type="scientific">Moheibacter lacus</name>
    <dbReference type="NCBI Taxonomy" id="2745851"/>
    <lineage>
        <taxon>Bacteria</taxon>
        <taxon>Pseudomonadati</taxon>
        <taxon>Bacteroidota</taxon>
        <taxon>Flavobacteriia</taxon>
        <taxon>Flavobacteriales</taxon>
        <taxon>Weeksellaceae</taxon>
        <taxon>Moheibacter</taxon>
    </lineage>
</organism>
<sequence>MKKIILFRHAKSRWDMGVSDLKRDLEEIGIDRTEKSAAYLSSIPDLKIDAWFTSPAVRAKKTAKLAVQQFKENPEIQVLENLYTFSFFDLLKEVKKLDDSIQTAILFGHNEAFTEFANRMGNEYLYNLPTSGIAILSFDTDHWKEIERGETLSIIKPKKL</sequence>
<accession>A0A838ZTH4</accession>
<evidence type="ECO:0000313" key="2">
    <source>
        <dbReference type="Proteomes" id="UP000552241"/>
    </source>
</evidence>
<dbReference type="Gene3D" id="3.40.50.1240">
    <property type="entry name" value="Phosphoglycerate mutase-like"/>
    <property type="match status" value="1"/>
</dbReference>
<keyword evidence="2" id="KW-1185">Reference proteome</keyword>
<gene>
    <name evidence="1" type="ORF">HU137_10695</name>
</gene>
<dbReference type="InterPro" id="IPR029033">
    <property type="entry name" value="His_PPase_superfam"/>
</dbReference>
<comment type="caution">
    <text evidence="1">The sequence shown here is derived from an EMBL/GenBank/DDBJ whole genome shotgun (WGS) entry which is preliminary data.</text>
</comment>
<name>A0A838ZTH4_9FLAO</name>
<proteinExistence type="predicted"/>
<protein>
    <submittedName>
        <fullName evidence="1">Histidine phosphatase family protein</fullName>
    </submittedName>
</protein>
<dbReference type="AlphaFoldDB" id="A0A838ZTH4"/>
<dbReference type="Pfam" id="PF00300">
    <property type="entry name" value="His_Phos_1"/>
    <property type="match status" value="1"/>
</dbReference>
<dbReference type="SUPFAM" id="SSF53254">
    <property type="entry name" value="Phosphoglycerate mutase-like"/>
    <property type="match status" value="1"/>
</dbReference>
<dbReference type="EMBL" id="JACDZE010000004">
    <property type="protein sequence ID" value="MBA5630239.1"/>
    <property type="molecule type" value="Genomic_DNA"/>
</dbReference>
<dbReference type="CDD" id="cd07067">
    <property type="entry name" value="HP_PGM_like"/>
    <property type="match status" value="1"/>
</dbReference>
<reference evidence="1 2" key="1">
    <citation type="submission" date="2020-07" db="EMBL/GenBank/DDBJ databases">
        <title>Moheibacter lacus sp. nov., a member of the family Flavobacteriaceae isolated from freshwater lake sediment.</title>
        <authorList>
            <person name="Liu Y."/>
        </authorList>
    </citation>
    <scope>NUCLEOTIDE SEQUENCE [LARGE SCALE GENOMIC DNA]</scope>
    <source>
        <strain evidence="1 2">BDHS18</strain>
    </source>
</reference>
<dbReference type="Proteomes" id="UP000552241">
    <property type="component" value="Unassembled WGS sequence"/>
</dbReference>
<dbReference type="InterPro" id="IPR013078">
    <property type="entry name" value="His_Pase_superF_clade-1"/>
</dbReference>
<dbReference type="RefSeq" id="WP_182043846.1">
    <property type="nucleotide sequence ID" value="NZ_JACDZE010000004.1"/>
</dbReference>
<evidence type="ECO:0000313" key="1">
    <source>
        <dbReference type="EMBL" id="MBA5630239.1"/>
    </source>
</evidence>